<gene>
    <name evidence="1" type="ORF">S03H2_71309</name>
</gene>
<reference evidence="1" key="1">
    <citation type="journal article" date="2014" name="Front. Microbiol.">
        <title>High frequency of phylogenetically diverse reductive dehalogenase-homologous genes in deep subseafloor sedimentary metagenomes.</title>
        <authorList>
            <person name="Kawai M."/>
            <person name="Futagami T."/>
            <person name="Toyoda A."/>
            <person name="Takaki Y."/>
            <person name="Nishi S."/>
            <person name="Hori S."/>
            <person name="Arai W."/>
            <person name="Tsubouchi T."/>
            <person name="Morono Y."/>
            <person name="Uchiyama I."/>
            <person name="Ito T."/>
            <person name="Fujiyama A."/>
            <person name="Inagaki F."/>
            <person name="Takami H."/>
        </authorList>
    </citation>
    <scope>NUCLEOTIDE SEQUENCE</scope>
    <source>
        <strain evidence="1">Expedition CK06-06</strain>
    </source>
</reference>
<proteinExistence type="predicted"/>
<accession>X1K3M0</accession>
<evidence type="ECO:0000313" key="1">
    <source>
        <dbReference type="EMBL" id="GAI01133.1"/>
    </source>
</evidence>
<comment type="caution">
    <text evidence="1">The sequence shown here is derived from an EMBL/GenBank/DDBJ whole genome shotgun (WGS) entry which is preliminary data.</text>
</comment>
<sequence>EKYYISKQMENNISKKIKLILSKIKNINSQYSDFFTSLDELVIPSKDALIEDIYNNILLKNDLISEFTQISNKTIMKLEKDQLFERIISQIKSYPDKK</sequence>
<feature type="non-terminal residue" evidence="1">
    <location>
        <position position="98"/>
    </location>
</feature>
<feature type="non-terminal residue" evidence="1">
    <location>
        <position position="1"/>
    </location>
</feature>
<protein>
    <submittedName>
        <fullName evidence="1">Uncharacterized protein</fullName>
    </submittedName>
</protein>
<name>X1K3M0_9ZZZZ</name>
<organism evidence="1">
    <name type="scientific">marine sediment metagenome</name>
    <dbReference type="NCBI Taxonomy" id="412755"/>
    <lineage>
        <taxon>unclassified sequences</taxon>
        <taxon>metagenomes</taxon>
        <taxon>ecological metagenomes</taxon>
    </lineage>
</organism>
<dbReference type="AlphaFoldDB" id="X1K3M0"/>
<dbReference type="EMBL" id="BARU01047676">
    <property type="protein sequence ID" value="GAI01133.1"/>
    <property type="molecule type" value="Genomic_DNA"/>
</dbReference>